<dbReference type="InterPro" id="IPR038174">
    <property type="entry name" value="Strep_pil_link_sf"/>
</dbReference>
<reference evidence="6 8" key="1">
    <citation type="submission" date="2018-08" db="EMBL/GenBank/DDBJ databases">
        <title>A genome reference for cultivated species of the human gut microbiota.</title>
        <authorList>
            <person name="Zou Y."/>
            <person name="Xue W."/>
            <person name="Luo G."/>
        </authorList>
    </citation>
    <scope>NUCLEOTIDE SEQUENCE [LARGE SCALE GENOMIC DNA]</scope>
    <source>
        <strain evidence="6 8">AF26-4BH</strain>
        <strain evidence="5">TF05-5AC</strain>
    </source>
</reference>
<comment type="caution">
    <text evidence="6">The sequence shown here is derived from an EMBL/GenBank/DDBJ whole genome shotgun (WGS) entry which is preliminary data.</text>
</comment>
<name>A0A3E3IPW3_9FIRM</name>
<dbReference type="NCBIfam" id="TIGR03786">
    <property type="entry name" value="strep_pil_rpt"/>
    <property type="match status" value="1"/>
</dbReference>
<dbReference type="OrthoDB" id="2062175at2"/>
<evidence type="ECO:0000259" key="4">
    <source>
        <dbReference type="Pfam" id="PF24547"/>
    </source>
</evidence>
<feature type="signal peptide" evidence="2">
    <location>
        <begin position="1"/>
        <end position="23"/>
    </location>
</feature>
<evidence type="ECO:0000313" key="7">
    <source>
        <dbReference type="Proteomes" id="UP000260812"/>
    </source>
</evidence>
<keyword evidence="1" id="KW-0812">Transmembrane</keyword>
<feature type="domain" description="Streptococcal pilin isopeptide linkage" evidence="3">
    <location>
        <begin position="37"/>
        <end position="172"/>
    </location>
</feature>
<protein>
    <submittedName>
        <fullName evidence="6">Uncharacterized protein</fullName>
    </submittedName>
</protein>
<dbReference type="InterPro" id="IPR022464">
    <property type="entry name" value="Strep_pil_isopept_link"/>
</dbReference>
<dbReference type="GeneID" id="97986325"/>
<dbReference type="EMBL" id="QVLV01000003">
    <property type="protein sequence ID" value="RGE63393.1"/>
    <property type="molecule type" value="Genomic_DNA"/>
</dbReference>
<evidence type="ECO:0000256" key="1">
    <source>
        <dbReference type="SAM" id="Phobius"/>
    </source>
</evidence>
<keyword evidence="1" id="KW-0472">Membrane</keyword>
<dbReference type="InterPro" id="IPR055382">
    <property type="entry name" value="DUF7601"/>
</dbReference>
<evidence type="ECO:0000313" key="5">
    <source>
        <dbReference type="EMBL" id="RGE63393.1"/>
    </source>
</evidence>
<sequence length="335" mass="36318">MKKILSIVFAIVLMLSMGTVALAAEGNYTDMSQVTITKEYKLTNPGTTSPAETFTFSELTNVSVTDAAEGVTVENMPTPTIGSISYELGEAGSENMKKTAVITLPDNYSSVGVYTYSFKEIPGKTAGVTYYDKEIKLVVTVLQGENGRLRVAAVHTEAEDGDKADKFPNEYSAGSLAIAKVVTGNMGDKEKYFKVTVTLTGEKEKGYATSYSVTGGSYEENPEIIEIGIPTDFYLKHDDTITIENLPYGVTYTVAEADYTKDEEGNDDYDKAAYTLSDGNCKIDSASDTVTITNNKDMDIDTGVILDNVPYVLILACVFGGMSVFFAKKRSSREK</sequence>
<feature type="domain" description="DUF7601" evidence="4">
    <location>
        <begin position="174"/>
        <end position="296"/>
    </location>
</feature>
<dbReference type="Pfam" id="PF24547">
    <property type="entry name" value="DUF7601"/>
    <property type="match status" value="1"/>
</dbReference>
<dbReference type="EMBL" id="QVLU01000018">
    <property type="protein sequence ID" value="RGE69135.1"/>
    <property type="molecule type" value="Genomic_DNA"/>
</dbReference>
<feature type="chain" id="PRO_5035558131" evidence="2">
    <location>
        <begin position="24"/>
        <end position="335"/>
    </location>
</feature>
<proteinExistence type="predicted"/>
<evidence type="ECO:0000259" key="3">
    <source>
        <dbReference type="Pfam" id="PF12892"/>
    </source>
</evidence>
<dbReference type="Proteomes" id="UP000260812">
    <property type="component" value="Unassembled WGS sequence"/>
</dbReference>
<feature type="transmembrane region" description="Helical" evidence="1">
    <location>
        <begin position="309"/>
        <end position="327"/>
    </location>
</feature>
<keyword evidence="7" id="KW-1185">Reference proteome</keyword>
<accession>A0A3E3IPW3</accession>
<organism evidence="6 8">
    <name type="scientific">Eisenbergiella massiliensis</name>
    <dbReference type="NCBI Taxonomy" id="1720294"/>
    <lineage>
        <taxon>Bacteria</taxon>
        <taxon>Bacillati</taxon>
        <taxon>Bacillota</taxon>
        <taxon>Clostridia</taxon>
        <taxon>Lachnospirales</taxon>
        <taxon>Lachnospiraceae</taxon>
        <taxon>Eisenbergiella</taxon>
    </lineage>
</organism>
<keyword evidence="2" id="KW-0732">Signal</keyword>
<evidence type="ECO:0000313" key="6">
    <source>
        <dbReference type="EMBL" id="RGE69135.1"/>
    </source>
</evidence>
<dbReference type="Gene3D" id="2.60.40.1140">
    <property type="entry name" value="Collagen-binding surface protein Cna, B-type domain"/>
    <property type="match status" value="1"/>
</dbReference>
<keyword evidence="1" id="KW-1133">Transmembrane helix</keyword>
<gene>
    <name evidence="6" type="ORF">DWY69_18810</name>
    <name evidence="5" type="ORF">DXC51_05370</name>
</gene>
<dbReference type="Proteomes" id="UP000261166">
    <property type="component" value="Unassembled WGS sequence"/>
</dbReference>
<dbReference type="Gene3D" id="2.60.40.3050">
    <property type="match status" value="1"/>
</dbReference>
<evidence type="ECO:0000313" key="8">
    <source>
        <dbReference type="Proteomes" id="UP000261166"/>
    </source>
</evidence>
<dbReference type="Pfam" id="PF12892">
    <property type="entry name" value="FctA"/>
    <property type="match status" value="1"/>
</dbReference>
<dbReference type="RefSeq" id="WP_021636622.1">
    <property type="nucleotide sequence ID" value="NZ_CALBAU010000353.1"/>
</dbReference>
<dbReference type="AlphaFoldDB" id="A0A3E3IPW3"/>
<evidence type="ECO:0000256" key="2">
    <source>
        <dbReference type="SAM" id="SignalP"/>
    </source>
</evidence>